<dbReference type="EMBL" id="UZAE01013178">
    <property type="protein sequence ID" value="VDO08584.1"/>
    <property type="molecule type" value="Genomic_DNA"/>
</dbReference>
<dbReference type="Pfam" id="PF00852">
    <property type="entry name" value="Glyco_transf_10"/>
    <property type="match status" value="1"/>
</dbReference>
<dbReference type="OrthoDB" id="427096at2759"/>
<evidence type="ECO:0000256" key="5">
    <source>
        <dbReference type="RuleBase" id="RU003832"/>
    </source>
</evidence>
<dbReference type="Proteomes" id="UP000278807">
    <property type="component" value="Unassembled WGS sequence"/>
</dbReference>
<evidence type="ECO:0000313" key="8">
    <source>
        <dbReference type="Proteomes" id="UP000278807"/>
    </source>
</evidence>
<accession>A0A0R3TSS5</accession>
<sequence length="192" mass="21868">MDDLSVGRTPSIYYDRKIIYHVTSPDGCRYKCNFPKSIDDLGKGDAAVFSNHFSVKKATGLKARGVIIVFESGESPIFMPHLSSEELNQKIYNDASQEMHIWVGDIHEYVSSDTELNFSNGMVPIVLGAYKEDYENVLPPHSYINVDDFDSIQELAEYLQFLDKNDTAYAQYFAWTKHGRIIVNSDSDKMFI</sequence>
<evidence type="ECO:0000259" key="6">
    <source>
        <dbReference type="Pfam" id="PF00852"/>
    </source>
</evidence>
<dbReference type="PANTHER" id="PTHR11929:SF145">
    <property type="entry name" value="ALPHA-(1,3)-FUCOSYLTRANSFERASE FUT-1"/>
    <property type="match status" value="1"/>
</dbReference>
<keyword evidence="8" id="KW-1185">Reference proteome</keyword>
<organism evidence="9">
    <name type="scientific">Rodentolepis nana</name>
    <name type="common">Dwarf tapeworm</name>
    <name type="synonym">Hymenolepis nana</name>
    <dbReference type="NCBI Taxonomy" id="102285"/>
    <lineage>
        <taxon>Eukaryota</taxon>
        <taxon>Metazoa</taxon>
        <taxon>Spiralia</taxon>
        <taxon>Lophotrochozoa</taxon>
        <taxon>Platyhelminthes</taxon>
        <taxon>Cestoda</taxon>
        <taxon>Eucestoda</taxon>
        <taxon>Cyclophyllidea</taxon>
        <taxon>Hymenolepididae</taxon>
        <taxon>Rodentolepis</taxon>
    </lineage>
</organism>
<keyword evidence="5" id="KW-0333">Golgi apparatus</keyword>
<name>A0A0R3TSS5_RODNA</name>
<evidence type="ECO:0000256" key="1">
    <source>
        <dbReference type="ARBA" id="ARBA00004922"/>
    </source>
</evidence>
<protein>
    <recommendedName>
        <fullName evidence="5">Fucosyltransferase</fullName>
        <ecNumber evidence="5">2.4.1.-</ecNumber>
    </recommendedName>
</protein>
<reference evidence="7 8" key="2">
    <citation type="submission" date="2018-11" db="EMBL/GenBank/DDBJ databases">
        <authorList>
            <consortium name="Pathogen Informatics"/>
        </authorList>
    </citation>
    <scope>NUCLEOTIDE SEQUENCE [LARGE SCALE GENOMIC DNA]</scope>
</reference>
<keyword evidence="3 5" id="KW-0328">Glycosyltransferase</keyword>
<evidence type="ECO:0000313" key="7">
    <source>
        <dbReference type="EMBL" id="VDO08584.1"/>
    </source>
</evidence>
<gene>
    <name evidence="7" type="ORF">HNAJ_LOCUS10715</name>
</gene>
<keyword evidence="4 5" id="KW-0808">Transferase</keyword>
<dbReference type="SUPFAM" id="SSF53756">
    <property type="entry name" value="UDP-Glycosyltransferase/glycogen phosphorylase"/>
    <property type="match status" value="1"/>
</dbReference>
<dbReference type="InterPro" id="IPR038577">
    <property type="entry name" value="GT10-like_C_sf"/>
</dbReference>
<evidence type="ECO:0000256" key="4">
    <source>
        <dbReference type="ARBA" id="ARBA00022679"/>
    </source>
</evidence>
<dbReference type="GO" id="GO:0046920">
    <property type="term" value="F:alpha-(1-&gt;3)-fucosyltransferase activity"/>
    <property type="evidence" value="ECO:0007669"/>
    <property type="project" value="TreeGrafter"/>
</dbReference>
<dbReference type="InterPro" id="IPR001503">
    <property type="entry name" value="Glyco_trans_10"/>
</dbReference>
<comment type="pathway">
    <text evidence="1">Protein modification; protein glycosylation.</text>
</comment>
<reference evidence="9" key="1">
    <citation type="submission" date="2017-02" db="UniProtKB">
        <authorList>
            <consortium name="WormBaseParasite"/>
        </authorList>
    </citation>
    <scope>IDENTIFICATION</scope>
</reference>
<evidence type="ECO:0000256" key="3">
    <source>
        <dbReference type="ARBA" id="ARBA00022676"/>
    </source>
</evidence>
<comment type="subcellular location">
    <subcellularLocation>
        <location evidence="5">Golgi apparatus</location>
        <location evidence="5">Golgi stack membrane</location>
        <topology evidence="5">Single-pass type II membrane protein</topology>
    </subcellularLocation>
</comment>
<dbReference type="GO" id="GO:0032580">
    <property type="term" value="C:Golgi cisterna membrane"/>
    <property type="evidence" value="ECO:0007669"/>
    <property type="project" value="UniProtKB-SubCell"/>
</dbReference>
<dbReference type="EC" id="2.4.1.-" evidence="5"/>
<dbReference type="UniPathway" id="UPA00378"/>
<keyword evidence="5" id="KW-0472">Membrane</keyword>
<dbReference type="WBParaSite" id="HNAJ_0001072001-mRNA-1">
    <property type="protein sequence ID" value="HNAJ_0001072001-mRNA-1"/>
    <property type="gene ID" value="HNAJ_0001072001"/>
</dbReference>
<comment type="similarity">
    <text evidence="2 5">Belongs to the glycosyltransferase 10 family.</text>
</comment>
<dbReference type="STRING" id="102285.A0A0R3TSS5"/>
<dbReference type="InterPro" id="IPR055270">
    <property type="entry name" value="Glyco_tran_10_C"/>
</dbReference>
<proteinExistence type="inferred from homology"/>
<evidence type="ECO:0000256" key="2">
    <source>
        <dbReference type="ARBA" id="ARBA00008919"/>
    </source>
</evidence>
<dbReference type="Gene3D" id="3.40.50.11660">
    <property type="entry name" value="Glycosyl transferase family 10, C-terminal domain"/>
    <property type="match status" value="1"/>
</dbReference>
<keyword evidence="5" id="KW-0812">Transmembrane</keyword>
<dbReference type="PANTHER" id="PTHR11929">
    <property type="entry name" value="ALPHA- 1,3 -FUCOSYLTRANSFERASE"/>
    <property type="match status" value="1"/>
</dbReference>
<dbReference type="AlphaFoldDB" id="A0A0R3TSS5"/>
<evidence type="ECO:0000313" key="9">
    <source>
        <dbReference type="WBParaSite" id="HNAJ_0001072001-mRNA-1"/>
    </source>
</evidence>
<feature type="domain" description="Fucosyltransferase C-terminal" evidence="6">
    <location>
        <begin position="109"/>
        <end position="185"/>
    </location>
</feature>